<keyword evidence="2" id="KW-0963">Cytoplasm</keyword>
<evidence type="ECO:0000256" key="10">
    <source>
        <dbReference type="ARBA" id="ARBA00023172"/>
    </source>
</evidence>
<comment type="similarity">
    <text evidence="1">Belongs to the RuvC family.</text>
</comment>
<dbReference type="GO" id="GO:0006281">
    <property type="term" value="P:DNA repair"/>
    <property type="evidence" value="ECO:0007669"/>
    <property type="project" value="UniProtKB-KW"/>
</dbReference>
<keyword evidence="3" id="KW-0540">Nuclease</keyword>
<dbReference type="GO" id="GO:0008821">
    <property type="term" value="F:crossover junction DNA endonuclease activity"/>
    <property type="evidence" value="ECO:0007669"/>
    <property type="project" value="InterPro"/>
</dbReference>
<dbReference type="AlphaFoldDB" id="A0A3B0TT00"/>
<sequence length="160" mass="17752">MIVLGVDPGIKATGYGFLDFSKQKVLIQETGTIEPNPKDLFENRINKIHKILDALVVQYHPDVMVLEKLFAHQKHPMTSSILGHVRGVICLLCAQRGVRLVEHSPKRIRKALTGNGNATKLQIKQMVAHSLGVNEQKLTLDASDALALALGYIQLNERKI</sequence>
<dbReference type="HAMAP" id="MF_00034">
    <property type="entry name" value="RuvC"/>
    <property type="match status" value="1"/>
</dbReference>
<organism evidence="12">
    <name type="scientific">hydrothermal vent metagenome</name>
    <dbReference type="NCBI Taxonomy" id="652676"/>
    <lineage>
        <taxon>unclassified sequences</taxon>
        <taxon>metagenomes</taxon>
        <taxon>ecological metagenomes</taxon>
    </lineage>
</organism>
<dbReference type="PANTHER" id="PTHR30194:SF3">
    <property type="entry name" value="CROSSOVER JUNCTION ENDODEOXYRIBONUCLEASE RUVC"/>
    <property type="match status" value="1"/>
</dbReference>
<keyword evidence="8" id="KW-0460">Magnesium</keyword>
<dbReference type="InterPro" id="IPR002176">
    <property type="entry name" value="X-over_junc_endoDNase_RuvC"/>
</dbReference>
<keyword evidence="10" id="KW-0233">DNA recombination</keyword>
<accession>A0A3B0TT00</accession>
<dbReference type="InterPro" id="IPR020563">
    <property type="entry name" value="X-over_junc_endoDNase_Mg_BS"/>
</dbReference>
<evidence type="ECO:0000256" key="1">
    <source>
        <dbReference type="ARBA" id="ARBA00009518"/>
    </source>
</evidence>
<dbReference type="GO" id="GO:0006310">
    <property type="term" value="P:DNA recombination"/>
    <property type="evidence" value="ECO:0007669"/>
    <property type="project" value="UniProtKB-KW"/>
</dbReference>
<keyword evidence="7 12" id="KW-0378">Hydrolase</keyword>
<proteinExistence type="inferred from homology"/>
<dbReference type="SUPFAM" id="SSF53098">
    <property type="entry name" value="Ribonuclease H-like"/>
    <property type="match status" value="1"/>
</dbReference>
<dbReference type="PRINTS" id="PR00696">
    <property type="entry name" value="RSOLVASERUVC"/>
</dbReference>
<evidence type="ECO:0000256" key="4">
    <source>
        <dbReference type="ARBA" id="ARBA00022723"/>
    </source>
</evidence>
<dbReference type="GO" id="GO:0046872">
    <property type="term" value="F:metal ion binding"/>
    <property type="evidence" value="ECO:0007669"/>
    <property type="project" value="UniProtKB-KW"/>
</dbReference>
<evidence type="ECO:0000313" key="12">
    <source>
        <dbReference type="EMBL" id="VAW19840.1"/>
    </source>
</evidence>
<keyword evidence="6" id="KW-0227">DNA damage</keyword>
<evidence type="ECO:0000256" key="6">
    <source>
        <dbReference type="ARBA" id="ARBA00022763"/>
    </source>
</evidence>
<keyword evidence="5" id="KW-0255">Endonuclease</keyword>
<dbReference type="InterPro" id="IPR036397">
    <property type="entry name" value="RNaseH_sf"/>
</dbReference>
<protein>
    <submittedName>
        <fullName evidence="12">Crossover junction endodeoxyribonuclease RuvC</fullName>
        <ecNumber evidence="12">3.1.22.4</ecNumber>
    </submittedName>
</protein>
<dbReference type="EC" id="3.1.22.4" evidence="12"/>
<gene>
    <name evidence="12" type="ORF">MNBD_BACTEROID05-191</name>
</gene>
<dbReference type="GO" id="GO:0003677">
    <property type="term" value="F:DNA binding"/>
    <property type="evidence" value="ECO:0007669"/>
    <property type="project" value="UniProtKB-KW"/>
</dbReference>
<evidence type="ECO:0000256" key="3">
    <source>
        <dbReference type="ARBA" id="ARBA00022722"/>
    </source>
</evidence>
<reference evidence="12" key="1">
    <citation type="submission" date="2018-06" db="EMBL/GenBank/DDBJ databases">
        <authorList>
            <person name="Zhirakovskaya E."/>
        </authorList>
    </citation>
    <scope>NUCLEOTIDE SEQUENCE</scope>
</reference>
<keyword evidence="4" id="KW-0479">Metal-binding</keyword>
<evidence type="ECO:0000256" key="2">
    <source>
        <dbReference type="ARBA" id="ARBA00022490"/>
    </source>
</evidence>
<keyword evidence="9" id="KW-0238">DNA-binding</keyword>
<keyword evidence="11" id="KW-0234">DNA repair</keyword>
<evidence type="ECO:0000256" key="9">
    <source>
        <dbReference type="ARBA" id="ARBA00023125"/>
    </source>
</evidence>
<dbReference type="FunFam" id="3.30.420.10:FF:000002">
    <property type="entry name" value="Crossover junction endodeoxyribonuclease RuvC"/>
    <property type="match status" value="1"/>
</dbReference>
<dbReference type="CDD" id="cd16962">
    <property type="entry name" value="RuvC"/>
    <property type="match status" value="1"/>
</dbReference>
<dbReference type="PROSITE" id="PS01321">
    <property type="entry name" value="RUVC"/>
    <property type="match status" value="1"/>
</dbReference>
<dbReference type="Pfam" id="PF02075">
    <property type="entry name" value="RuvC"/>
    <property type="match status" value="1"/>
</dbReference>
<name>A0A3B0TT00_9ZZZZ</name>
<dbReference type="Gene3D" id="3.30.420.10">
    <property type="entry name" value="Ribonuclease H-like superfamily/Ribonuclease H"/>
    <property type="match status" value="1"/>
</dbReference>
<evidence type="ECO:0000256" key="11">
    <source>
        <dbReference type="ARBA" id="ARBA00023204"/>
    </source>
</evidence>
<evidence type="ECO:0000256" key="7">
    <source>
        <dbReference type="ARBA" id="ARBA00022801"/>
    </source>
</evidence>
<dbReference type="InterPro" id="IPR012337">
    <property type="entry name" value="RNaseH-like_sf"/>
</dbReference>
<evidence type="ECO:0000256" key="8">
    <source>
        <dbReference type="ARBA" id="ARBA00022842"/>
    </source>
</evidence>
<dbReference type="PANTHER" id="PTHR30194">
    <property type="entry name" value="CROSSOVER JUNCTION ENDODEOXYRIBONUCLEASE RUVC"/>
    <property type="match status" value="1"/>
</dbReference>
<dbReference type="EMBL" id="UOEN01000503">
    <property type="protein sequence ID" value="VAW19840.1"/>
    <property type="molecule type" value="Genomic_DNA"/>
</dbReference>
<evidence type="ECO:0000256" key="5">
    <source>
        <dbReference type="ARBA" id="ARBA00022759"/>
    </source>
</evidence>